<organism evidence="1 2">
    <name type="scientific">Desulfohalobium retbaense (strain ATCC 49708 / DSM 5692 / JCM 16813 / HR100)</name>
    <dbReference type="NCBI Taxonomy" id="485915"/>
    <lineage>
        <taxon>Bacteria</taxon>
        <taxon>Pseudomonadati</taxon>
        <taxon>Thermodesulfobacteriota</taxon>
        <taxon>Desulfovibrionia</taxon>
        <taxon>Desulfovibrionales</taxon>
        <taxon>Desulfohalobiaceae</taxon>
        <taxon>Desulfohalobium</taxon>
    </lineage>
</organism>
<reference evidence="1 2" key="2">
    <citation type="journal article" date="2010" name="Stand. Genomic Sci.">
        <title>Complete genome sequence of Desulfohalobium retbaense type strain (HR(100)).</title>
        <authorList>
            <person name="Spring S."/>
            <person name="Nolan M."/>
            <person name="Lapidus A."/>
            <person name="Glavina Del Rio T."/>
            <person name="Copeland A."/>
            <person name="Tice H."/>
            <person name="Cheng J.F."/>
            <person name="Lucas S."/>
            <person name="Land M."/>
            <person name="Chen F."/>
            <person name="Bruce D."/>
            <person name="Goodwin L."/>
            <person name="Pitluck S."/>
            <person name="Ivanova N."/>
            <person name="Mavromatis K."/>
            <person name="Mikhailova N."/>
            <person name="Pati A."/>
            <person name="Chen A."/>
            <person name="Palaniappan K."/>
            <person name="Hauser L."/>
            <person name="Chang Y.J."/>
            <person name="Jeffries C.D."/>
            <person name="Munk C."/>
            <person name="Kiss H."/>
            <person name="Chain P."/>
            <person name="Han C."/>
            <person name="Brettin T."/>
            <person name="Detter J.C."/>
            <person name="Schuler E."/>
            <person name="Goker M."/>
            <person name="Rohde M."/>
            <person name="Bristow J."/>
            <person name="Eisen J.A."/>
            <person name="Markowitz V."/>
            <person name="Hugenholtz P."/>
            <person name="Kyrpides N.C."/>
            <person name="Klenk H.P."/>
        </authorList>
    </citation>
    <scope>NUCLEOTIDE SEQUENCE [LARGE SCALE GENOMIC DNA]</scope>
    <source>
        <strain evidence="1 2">DSM 5692</strain>
    </source>
</reference>
<evidence type="ECO:0000313" key="1">
    <source>
        <dbReference type="EMBL" id="ACV68732.1"/>
    </source>
</evidence>
<reference evidence="2" key="1">
    <citation type="submission" date="2009-09" db="EMBL/GenBank/DDBJ databases">
        <title>The complete chromosome of Desulfohalobium retbaense DSM 5692.</title>
        <authorList>
            <consortium name="US DOE Joint Genome Institute (JGI-PGF)"/>
            <person name="Lucas S."/>
            <person name="Copeland A."/>
            <person name="Lapidus A."/>
            <person name="Glavina del Rio T."/>
            <person name="Dalin E."/>
            <person name="Tice H."/>
            <person name="Bruce D."/>
            <person name="Goodwin L."/>
            <person name="Pitluck S."/>
            <person name="Kyrpides N."/>
            <person name="Mavromatis K."/>
            <person name="Ivanova N."/>
            <person name="Mikhailova N."/>
            <person name="Munk A.C."/>
            <person name="Brettin T."/>
            <person name="Detter J.C."/>
            <person name="Han C."/>
            <person name="Tapia R."/>
            <person name="Larimer F."/>
            <person name="Land M."/>
            <person name="Hauser L."/>
            <person name="Markowitz V."/>
            <person name="Cheng J.-F."/>
            <person name="Hugenholtz P."/>
            <person name="Woyke T."/>
            <person name="Wu D."/>
            <person name="Spring S."/>
            <person name="Klenk H.-P."/>
            <person name="Eisen J.A."/>
        </authorList>
    </citation>
    <scope>NUCLEOTIDE SEQUENCE [LARGE SCALE GENOMIC DNA]</scope>
    <source>
        <strain evidence="2">DSM 5692</strain>
    </source>
</reference>
<dbReference type="Proteomes" id="UP000001052">
    <property type="component" value="Chromosome"/>
</dbReference>
<protein>
    <submittedName>
        <fullName evidence="1">Uncharacterized protein</fullName>
    </submittedName>
</protein>
<accession>C8X2T5</accession>
<dbReference type="AlphaFoldDB" id="C8X2T5"/>
<dbReference type="KEGG" id="drt:Dret_1445"/>
<dbReference type="EMBL" id="CP001734">
    <property type="protein sequence ID" value="ACV68732.1"/>
    <property type="molecule type" value="Genomic_DNA"/>
</dbReference>
<proteinExistence type="predicted"/>
<keyword evidence="2" id="KW-1185">Reference proteome</keyword>
<name>C8X2T5_DESRD</name>
<dbReference type="RefSeq" id="WP_015751879.1">
    <property type="nucleotide sequence ID" value="NC_013223.1"/>
</dbReference>
<dbReference type="HOGENOM" id="CLU_2000242_0_0_7"/>
<sequence>MLNALKDCVGETFLQAQITVLRQLGPKAGKQRTAVLLASLLRSAQENCRGEEGAAGEIAELLDLVVDDPSVLVEESHESELLFDLVDAICREAGLMAFAESDDEEGLAEMALTEFVAWARGIDV</sequence>
<evidence type="ECO:0000313" key="2">
    <source>
        <dbReference type="Proteomes" id="UP000001052"/>
    </source>
</evidence>
<dbReference type="STRING" id="485915.Dret_1445"/>
<gene>
    <name evidence="1" type="ordered locus">Dret_1445</name>
</gene>